<dbReference type="PIRSF" id="PIRSF000535">
    <property type="entry name" value="1PFK/6PFK/LacC"/>
    <property type="match status" value="1"/>
</dbReference>
<evidence type="ECO:0000313" key="11">
    <source>
        <dbReference type="Proteomes" id="UP000284277"/>
    </source>
</evidence>
<dbReference type="EC" id="2.7.1.144" evidence="7"/>
<name>A0A419SU62_9FIRM</name>
<keyword evidence="2 7" id="KW-0808">Transferase</keyword>
<dbReference type="PANTHER" id="PTHR46566:SF1">
    <property type="entry name" value="1-PHOSPHOFRUCTOKINASE"/>
    <property type="match status" value="1"/>
</dbReference>
<accession>A0A419SU62</accession>
<dbReference type="NCBIfam" id="TIGR03168">
    <property type="entry name" value="1-PFK"/>
    <property type="match status" value="1"/>
</dbReference>
<dbReference type="SUPFAM" id="SSF53613">
    <property type="entry name" value="Ribokinase-like"/>
    <property type="match status" value="1"/>
</dbReference>
<proteinExistence type="inferred from homology"/>
<dbReference type="GO" id="GO:0044281">
    <property type="term" value="P:small molecule metabolic process"/>
    <property type="evidence" value="ECO:0007669"/>
    <property type="project" value="UniProtKB-ARBA"/>
</dbReference>
<evidence type="ECO:0000256" key="2">
    <source>
        <dbReference type="ARBA" id="ARBA00022679"/>
    </source>
</evidence>
<dbReference type="GO" id="GO:0016052">
    <property type="term" value="P:carbohydrate catabolic process"/>
    <property type="evidence" value="ECO:0007669"/>
    <property type="project" value="UniProtKB-ARBA"/>
</dbReference>
<protein>
    <recommendedName>
        <fullName evidence="7">Tagatose-6-phosphate kinase</fullName>
        <ecNumber evidence="7">2.7.1.144</ecNumber>
    </recommendedName>
</protein>
<organism evidence="10 11">
    <name type="scientific">Lacrimispora algidixylanolytica</name>
    <dbReference type="NCBI Taxonomy" id="94868"/>
    <lineage>
        <taxon>Bacteria</taxon>
        <taxon>Bacillati</taxon>
        <taxon>Bacillota</taxon>
        <taxon>Clostridia</taxon>
        <taxon>Lachnospirales</taxon>
        <taxon>Lachnospiraceae</taxon>
        <taxon>Lacrimispora</taxon>
    </lineage>
</organism>
<comment type="function">
    <text evidence="8">Catalyzes the ATP-dependent phosphorylation of fructose-l-phosphate to fructose-l,6-bisphosphate.</text>
</comment>
<comment type="similarity">
    <text evidence="1">Belongs to the carbohydrate kinase pfkB family.</text>
</comment>
<dbReference type="InterPro" id="IPR029056">
    <property type="entry name" value="Ribokinase-like"/>
</dbReference>
<dbReference type="GO" id="GO:0005524">
    <property type="term" value="F:ATP binding"/>
    <property type="evidence" value="ECO:0007669"/>
    <property type="project" value="UniProtKB-UniRule"/>
</dbReference>
<evidence type="ECO:0000256" key="4">
    <source>
        <dbReference type="ARBA" id="ARBA00022777"/>
    </source>
</evidence>
<dbReference type="Gene3D" id="3.40.1190.20">
    <property type="match status" value="1"/>
</dbReference>
<dbReference type="GO" id="GO:0009024">
    <property type="term" value="F:tagatose-6-phosphate kinase activity"/>
    <property type="evidence" value="ECO:0007669"/>
    <property type="project" value="UniProtKB-EC"/>
</dbReference>
<dbReference type="AlphaFoldDB" id="A0A419SU62"/>
<dbReference type="NCBIfam" id="TIGR03828">
    <property type="entry name" value="pfkB"/>
    <property type="match status" value="1"/>
</dbReference>
<dbReference type="PANTHER" id="PTHR46566">
    <property type="entry name" value="1-PHOSPHOFRUCTOKINASE-RELATED"/>
    <property type="match status" value="1"/>
</dbReference>
<dbReference type="OrthoDB" id="9801219at2"/>
<keyword evidence="5 7" id="KW-0067">ATP-binding</keyword>
<dbReference type="GO" id="GO:0008662">
    <property type="term" value="F:1-phosphofructokinase activity"/>
    <property type="evidence" value="ECO:0007669"/>
    <property type="project" value="UniProtKB-UniRule"/>
</dbReference>
<comment type="similarity">
    <text evidence="7">Belongs to the carbohydrate kinase PfkB family. LacC subfamily.</text>
</comment>
<dbReference type="CDD" id="cd01164">
    <property type="entry name" value="FruK_PfkB_like"/>
    <property type="match status" value="1"/>
</dbReference>
<dbReference type="InterPro" id="IPR022463">
    <property type="entry name" value="1-PFruKinase"/>
</dbReference>
<keyword evidence="3 7" id="KW-0547">Nucleotide-binding</keyword>
<dbReference type="GO" id="GO:0005829">
    <property type="term" value="C:cytosol"/>
    <property type="evidence" value="ECO:0007669"/>
    <property type="project" value="TreeGrafter"/>
</dbReference>
<sequence length="306" mass="33531">MIYTVTFNPALDYVVKADHFTLGAVNRADWEGIYCGGKGLNVSTVLAALELGSTALGFVAGFTGHEILERVKNLGFRSDFIQVEKGMSRINVKIKSQEETELNGMGPEIATEDLEILFHKLDCLSSGDVLILSGSIPKTIDDDIYERIMARLRGREIRIVVDATKDLLINVLPYEPFLIKPNNHELGEMFHVTLTTIEEIIEYAKRLQEMGAQNVLISMAGDGAVLITDKKEVYRMGVPKGTVKNSVGAGDSMVAGFLAGYLENGNYEHALRLGSAAGSATAFTEGLAGRDEIMKLYEELSKEGYR</sequence>
<dbReference type="InterPro" id="IPR011611">
    <property type="entry name" value="PfkB_dom"/>
</dbReference>
<keyword evidence="7" id="KW-0423">Lactose metabolism</keyword>
<evidence type="ECO:0000256" key="7">
    <source>
        <dbReference type="PIRNR" id="PIRNR000535"/>
    </source>
</evidence>
<dbReference type="FunFam" id="3.40.1190.20:FF:000001">
    <property type="entry name" value="Phosphofructokinase"/>
    <property type="match status" value="1"/>
</dbReference>
<evidence type="ECO:0000313" key="10">
    <source>
        <dbReference type="EMBL" id="RKD28728.1"/>
    </source>
</evidence>
<comment type="pathway">
    <text evidence="7">Carbohydrate metabolism; D-tagatose 6-phosphate degradation; D-glyceraldehyde 3-phosphate and glycerone phosphate from D-tagatose 6-phosphate: step 1/2.</text>
</comment>
<comment type="catalytic activity">
    <reaction evidence="7">
        <text>D-tagatofuranose 6-phosphate + ATP = D-tagatofuranose 1,6-bisphosphate + ADP + H(+)</text>
        <dbReference type="Rhea" id="RHEA:12420"/>
        <dbReference type="ChEBI" id="CHEBI:15378"/>
        <dbReference type="ChEBI" id="CHEBI:30616"/>
        <dbReference type="ChEBI" id="CHEBI:58694"/>
        <dbReference type="ChEBI" id="CHEBI:58695"/>
        <dbReference type="ChEBI" id="CHEBI:456216"/>
        <dbReference type="EC" id="2.7.1.144"/>
    </reaction>
</comment>
<evidence type="ECO:0000256" key="5">
    <source>
        <dbReference type="ARBA" id="ARBA00022840"/>
    </source>
</evidence>
<dbReference type="GO" id="GO:0005988">
    <property type="term" value="P:lactose metabolic process"/>
    <property type="evidence" value="ECO:0007669"/>
    <property type="project" value="UniProtKB-KW"/>
</dbReference>
<evidence type="ECO:0000256" key="3">
    <source>
        <dbReference type="ARBA" id="ARBA00022741"/>
    </source>
</evidence>
<keyword evidence="4 8" id="KW-0418">Kinase</keyword>
<dbReference type="InterPro" id="IPR017583">
    <property type="entry name" value="Tagatose/fructose_Pkinase"/>
</dbReference>
<dbReference type="EMBL" id="MCIA01000034">
    <property type="protein sequence ID" value="RKD28728.1"/>
    <property type="molecule type" value="Genomic_DNA"/>
</dbReference>
<keyword evidence="11" id="KW-1185">Reference proteome</keyword>
<evidence type="ECO:0000256" key="8">
    <source>
        <dbReference type="RuleBase" id="RU369061"/>
    </source>
</evidence>
<feature type="domain" description="Carbohydrate kinase PfkB" evidence="9">
    <location>
        <begin position="15"/>
        <end position="287"/>
    </location>
</feature>
<dbReference type="GO" id="GO:2001059">
    <property type="term" value="P:D-tagatose 6-phosphate catabolic process"/>
    <property type="evidence" value="ECO:0007669"/>
    <property type="project" value="UniProtKB-UniPathway"/>
</dbReference>
<dbReference type="Pfam" id="PF00294">
    <property type="entry name" value="PfkB"/>
    <property type="match status" value="1"/>
</dbReference>
<reference evidence="10 11" key="1">
    <citation type="submission" date="2016-08" db="EMBL/GenBank/DDBJ databases">
        <title>A new outlook on sporulation: Clostridium algidixylanolyticum.</title>
        <authorList>
            <person name="Poppleton D.I."/>
            <person name="Gribaldo S."/>
        </authorList>
    </citation>
    <scope>NUCLEOTIDE SEQUENCE [LARGE SCALE GENOMIC DNA]</scope>
    <source>
        <strain evidence="10 11">SPL73</strain>
    </source>
</reference>
<dbReference type="RefSeq" id="WP_120198685.1">
    <property type="nucleotide sequence ID" value="NZ_MCIA01000034.1"/>
</dbReference>
<dbReference type="PROSITE" id="PS00584">
    <property type="entry name" value="PFKB_KINASES_2"/>
    <property type="match status" value="1"/>
</dbReference>
<evidence type="ECO:0000259" key="9">
    <source>
        <dbReference type="Pfam" id="PF00294"/>
    </source>
</evidence>
<dbReference type="UniPathway" id="UPA00704">
    <property type="reaction ID" value="UER00715"/>
</dbReference>
<dbReference type="Proteomes" id="UP000284277">
    <property type="component" value="Unassembled WGS sequence"/>
</dbReference>
<comment type="caution">
    <text evidence="10">The sequence shown here is derived from an EMBL/GenBank/DDBJ whole genome shotgun (WGS) entry which is preliminary data.</text>
</comment>
<gene>
    <name evidence="10" type="ORF">BET01_11005</name>
</gene>
<comment type="catalytic activity">
    <reaction evidence="6 8">
        <text>beta-D-fructose 1-phosphate + ATP = beta-D-fructose 1,6-bisphosphate + ADP + H(+)</text>
        <dbReference type="Rhea" id="RHEA:14213"/>
        <dbReference type="ChEBI" id="CHEBI:15378"/>
        <dbReference type="ChEBI" id="CHEBI:30616"/>
        <dbReference type="ChEBI" id="CHEBI:32966"/>
        <dbReference type="ChEBI" id="CHEBI:138881"/>
        <dbReference type="ChEBI" id="CHEBI:456216"/>
        <dbReference type="EC" id="2.7.1.56"/>
    </reaction>
</comment>
<dbReference type="InterPro" id="IPR002173">
    <property type="entry name" value="Carboh/pur_kinase_PfkB_CS"/>
</dbReference>
<evidence type="ECO:0000256" key="1">
    <source>
        <dbReference type="ARBA" id="ARBA00005380"/>
    </source>
</evidence>
<evidence type="ECO:0000256" key="6">
    <source>
        <dbReference type="ARBA" id="ARBA00047745"/>
    </source>
</evidence>